<dbReference type="Proteomes" id="UP001204833">
    <property type="component" value="Unassembled WGS sequence"/>
</dbReference>
<accession>A0AAD5BAW4</accession>
<dbReference type="GeneID" id="76152798"/>
<organism evidence="1 2">
    <name type="scientific">Candida theae</name>
    <dbReference type="NCBI Taxonomy" id="1198502"/>
    <lineage>
        <taxon>Eukaryota</taxon>
        <taxon>Fungi</taxon>
        <taxon>Dikarya</taxon>
        <taxon>Ascomycota</taxon>
        <taxon>Saccharomycotina</taxon>
        <taxon>Pichiomycetes</taxon>
        <taxon>Debaryomycetaceae</taxon>
        <taxon>Candida/Lodderomyces clade</taxon>
        <taxon>Candida</taxon>
    </lineage>
</organism>
<gene>
    <name evidence="1" type="ORF">KGF57_004754</name>
</gene>
<evidence type="ECO:0000313" key="1">
    <source>
        <dbReference type="EMBL" id="KAI5949156.1"/>
    </source>
</evidence>
<proteinExistence type="predicted"/>
<keyword evidence="2" id="KW-1185">Reference proteome</keyword>
<protein>
    <submittedName>
        <fullName evidence="1">Uncharacterized protein</fullName>
    </submittedName>
</protein>
<dbReference type="AlphaFoldDB" id="A0AAD5BAW4"/>
<dbReference type="InterPro" id="IPR015943">
    <property type="entry name" value="WD40/YVTN_repeat-like_dom_sf"/>
</dbReference>
<comment type="caution">
    <text evidence="1">The sequence shown here is derived from an EMBL/GenBank/DDBJ whole genome shotgun (WGS) entry which is preliminary data.</text>
</comment>
<name>A0AAD5BAW4_9ASCO</name>
<dbReference type="Gene3D" id="2.130.10.10">
    <property type="entry name" value="YVTN repeat-like/Quinoprotein amine dehydrogenase"/>
    <property type="match status" value="1"/>
</dbReference>
<dbReference type="EMBL" id="JAIHNG010000164">
    <property type="protein sequence ID" value="KAI5949156.1"/>
    <property type="molecule type" value="Genomic_DNA"/>
</dbReference>
<evidence type="ECO:0000313" key="2">
    <source>
        <dbReference type="Proteomes" id="UP001204833"/>
    </source>
</evidence>
<reference evidence="1 2" key="1">
    <citation type="journal article" date="2022" name="DNA Res.">
        <title>Genome analysis of five recently described species of the CUG-Ser clade uncovers Candida theae as a new hybrid lineage with pathogenic potential in the Candida parapsilosis species complex.</title>
        <authorList>
            <person name="Mixao V."/>
            <person name="Del Olmo V."/>
            <person name="Hegedusova E."/>
            <person name="Saus E."/>
            <person name="Pryszcz L."/>
            <person name="Cillingova A."/>
            <person name="Nosek J."/>
            <person name="Gabaldon T."/>
        </authorList>
    </citation>
    <scope>NUCLEOTIDE SEQUENCE [LARGE SCALE GENOMIC DNA]</scope>
    <source>
        <strain evidence="1 2">CBS 12239</strain>
    </source>
</reference>
<dbReference type="RefSeq" id="XP_051606666.1">
    <property type="nucleotide sequence ID" value="XM_051754297.1"/>
</dbReference>
<sequence length="555" mass="63938">MPPAKIPGYYFDESRGRYFKITNGAVTTSDGVSQKYHNNSVQAEKRNQHFDSVEKLEQSKHDKLRQKKRRGQHVIRNPHAKPFASSEKLEQRLRRIEQDNLAFVGFKTGTINLDNIYYKGDIVDRAKLGDIPARKQDVPPHGEIVAFHKEYFIVATENQWGDDVLGLVAFTNSGQMYATEQCTYCEKNGEYLRLTSGSIMNTVFGNKNYQISSTYAGYDSSDNRSDILQVCYFSGLRFCTVLKFQTFSLSNFGRFEDLTLPLMKFLKNQFSKLHTKGRALSKIFGLDAFELVGSSKSSIEEMNLLLKNSSANDTLVETRLNTFLSTHDKFKPKYFYRPTNNKVKYRIENCVVSEGRIVIITTDGQIVYFELNHESKRFENFKLFTTKVFMVACQLALSGDFIYVGTSKEILAINYKDKQLERHAIHGLRKFFILSPTQWLIITRNQICFYDSTMEKLDLIMSYNNKNDARQQFELVNNHLIFNVDTKFKAINLSRAVVEQSAILEIQTETSKSGIFKDFKLDRIIDMGIQNGFTVVGFQFVSQDSVYGKFESHYI</sequence>